<proteinExistence type="predicted"/>
<feature type="transmembrane region" description="Helical" evidence="2">
    <location>
        <begin position="520"/>
        <end position="541"/>
    </location>
</feature>
<dbReference type="OrthoDB" id="331263at2759"/>
<keyword evidence="5" id="KW-1185">Reference proteome</keyword>
<evidence type="ECO:0000256" key="2">
    <source>
        <dbReference type="SAM" id="Phobius"/>
    </source>
</evidence>
<dbReference type="PANTHER" id="PTHR12959:SF11">
    <property type="entry name" value="GPI TRANSAMIDASE COMPONENT PIG-T"/>
    <property type="match status" value="1"/>
</dbReference>
<sequence>MVKSTLAAAISVWLVLTSAHCHPERFSEHLSLKSLRDGRVATRFSFKTVVQDAVPRAPDSLADEDDAQHYTLFPLSLGQILRSYAVTEMHLTLNSGRWDYTRWGYPEEAGVATGAELWAWMGDSETVSLDERWKGLRNALAGLFCASLGSLDERRTTSPSHSFKPEGHLPKYSQPHRLRHATLPSENVCTENLTPFLKLLPCKSSSGIASLLNPHKLFDADWHGMAIHVTWDKNEGVVVELSFQAVFDSVRTNFFRKRDWSFEHLFGRKIVQHCTAAVASVIEVDLPVDVAYSISPEPSSALNGIAKYDVSAFSGGLDVSLKWPGEEAFAYPLHPPTQPLTDFTITRVLTGPTQSRGQLSISITNNLPDEATVLYVETMPWFVQFYLHTMRLTVDRRQRDDLLSSLSYTLPIAHGRPTLFEPRLRLPPNSTVALTMEVVKSFLQYTEHPPDAQRGWDLPPAVLVPLRTTRPSNSTTPNVSTTSDATPLTQSLGHRQPNLQRIYTRNLLVDLATPDFSMPYNVIIMSSTLIALAFGMLFNLLTRKFVLVNVAPRVVAAEAVSK</sequence>
<reference evidence="4 5" key="1">
    <citation type="submission" date="2018-06" db="EMBL/GenBank/DDBJ databases">
        <title>A transcriptomic atlas of mushroom development highlights an independent origin of complex multicellularity.</title>
        <authorList>
            <consortium name="DOE Joint Genome Institute"/>
            <person name="Krizsan K."/>
            <person name="Almasi E."/>
            <person name="Merenyi Z."/>
            <person name="Sahu N."/>
            <person name="Viragh M."/>
            <person name="Koszo T."/>
            <person name="Mondo S."/>
            <person name="Kiss B."/>
            <person name="Balint B."/>
            <person name="Kues U."/>
            <person name="Barry K."/>
            <person name="Hegedus J.C."/>
            <person name="Henrissat B."/>
            <person name="Johnson J."/>
            <person name="Lipzen A."/>
            <person name="Ohm R."/>
            <person name="Nagy I."/>
            <person name="Pangilinan J."/>
            <person name="Yan J."/>
            <person name="Xiong Y."/>
            <person name="Grigoriev I.V."/>
            <person name="Hibbett D.S."/>
            <person name="Nagy L.G."/>
        </authorList>
    </citation>
    <scope>NUCLEOTIDE SEQUENCE [LARGE SCALE GENOMIC DNA]</scope>
    <source>
        <strain evidence="4 5">SZMC22713</strain>
    </source>
</reference>
<evidence type="ECO:0000256" key="1">
    <source>
        <dbReference type="SAM" id="MobiDB-lite"/>
    </source>
</evidence>
<evidence type="ECO:0000313" key="5">
    <source>
        <dbReference type="Proteomes" id="UP000294933"/>
    </source>
</evidence>
<dbReference type="Proteomes" id="UP000294933">
    <property type="component" value="Unassembled WGS sequence"/>
</dbReference>
<dbReference type="EMBL" id="ML170199">
    <property type="protein sequence ID" value="TDL19217.1"/>
    <property type="molecule type" value="Genomic_DNA"/>
</dbReference>
<accession>A0A4Y7PUX5</accession>
<organism evidence="4 5">
    <name type="scientific">Rickenella mellea</name>
    <dbReference type="NCBI Taxonomy" id="50990"/>
    <lineage>
        <taxon>Eukaryota</taxon>
        <taxon>Fungi</taxon>
        <taxon>Dikarya</taxon>
        <taxon>Basidiomycota</taxon>
        <taxon>Agaricomycotina</taxon>
        <taxon>Agaricomycetes</taxon>
        <taxon>Hymenochaetales</taxon>
        <taxon>Rickenellaceae</taxon>
        <taxon>Rickenella</taxon>
    </lineage>
</organism>
<feature type="compositionally biased region" description="Low complexity" evidence="1">
    <location>
        <begin position="468"/>
        <end position="483"/>
    </location>
</feature>
<keyword evidence="3" id="KW-0732">Signal</keyword>
<keyword evidence="2" id="KW-0812">Transmembrane</keyword>
<protein>
    <submittedName>
        <fullName evidence="4">Gpi16 subunit, GPI transamidase component</fullName>
    </submittedName>
</protein>
<dbReference type="GO" id="GO:0042765">
    <property type="term" value="C:GPI-anchor transamidase complex"/>
    <property type="evidence" value="ECO:0007669"/>
    <property type="project" value="InterPro"/>
</dbReference>
<dbReference type="AlphaFoldDB" id="A0A4Y7PUX5"/>
<dbReference type="Pfam" id="PF04113">
    <property type="entry name" value="Gpi16"/>
    <property type="match status" value="1"/>
</dbReference>
<keyword evidence="2" id="KW-0472">Membrane</keyword>
<feature type="chain" id="PRO_5021478539" evidence="3">
    <location>
        <begin position="22"/>
        <end position="562"/>
    </location>
</feature>
<gene>
    <name evidence="4" type="ORF">BD410DRAFT_752487</name>
</gene>
<dbReference type="GO" id="GO:0016255">
    <property type="term" value="P:attachment of GPI anchor to protein"/>
    <property type="evidence" value="ECO:0007669"/>
    <property type="project" value="InterPro"/>
</dbReference>
<name>A0A4Y7PUX5_9AGAM</name>
<dbReference type="STRING" id="50990.A0A4Y7PUX5"/>
<dbReference type="VEuPathDB" id="FungiDB:BD410DRAFT_752487"/>
<keyword evidence="2" id="KW-1133">Transmembrane helix</keyword>
<dbReference type="PANTHER" id="PTHR12959">
    <property type="entry name" value="GPI TRANSAMIDASE COMPONENT PIG-T-RELATED"/>
    <property type="match status" value="1"/>
</dbReference>
<evidence type="ECO:0000313" key="4">
    <source>
        <dbReference type="EMBL" id="TDL19217.1"/>
    </source>
</evidence>
<feature type="signal peptide" evidence="3">
    <location>
        <begin position="1"/>
        <end position="21"/>
    </location>
</feature>
<feature type="region of interest" description="Disordered" evidence="1">
    <location>
        <begin position="468"/>
        <end position="491"/>
    </location>
</feature>
<evidence type="ECO:0000256" key="3">
    <source>
        <dbReference type="SAM" id="SignalP"/>
    </source>
</evidence>
<dbReference type="InterPro" id="IPR007245">
    <property type="entry name" value="PIG-T"/>
</dbReference>